<keyword evidence="3" id="KW-1185">Reference proteome</keyword>
<dbReference type="Proteomes" id="UP000822688">
    <property type="component" value="Chromosome 2"/>
</dbReference>
<evidence type="ECO:0000313" key="2">
    <source>
        <dbReference type="EMBL" id="KAG0586978.1"/>
    </source>
</evidence>
<comment type="caution">
    <text evidence="2">The sequence shown here is derived from an EMBL/GenBank/DDBJ whole genome shotgun (WGS) entry which is preliminary data.</text>
</comment>
<evidence type="ECO:0000313" key="3">
    <source>
        <dbReference type="Proteomes" id="UP000822688"/>
    </source>
</evidence>
<feature type="compositionally biased region" description="Low complexity" evidence="1">
    <location>
        <begin position="13"/>
        <end position="24"/>
    </location>
</feature>
<name>A0A8T0IWB6_CERPU</name>
<evidence type="ECO:0000256" key="1">
    <source>
        <dbReference type="SAM" id="MobiDB-lite"/>
    </source>
</evidence>
<reference evidence="2" key="1">
    <citation type="submission" date="2020-06" db="EMBL/GenBank/DDBJ databases">
        <title>WGS assembly of Ceratodon purpureus strain R40.</title>
        <authorList>
            <person name="Carey S.B."/>
            <person name="Jenkins J."/>
            <person name="Shu S."/>
            <person name="Lovell J.T."/>
            <person name="Sreedasyam A."/>
            <person name="Maumus F."/>
            <person name="Tiley G.P."/>
            <person name="Fernandez-Pozo N."/>
            <person name="Barry K."/>
            <person name="Chen C."/>
            <person name="Wang M."/>
            <person name="Lipzen A."/>
            <person name="Daum C."/>
            <person name="Saski C.A."/>
            <person name="Payton A.C."/>
            <person name="Mcbreen J.C."/>
            <person name="Conrad R.E."/>
            <person name="Kollar L.M."/>
            <person name="Olsson S."/>
            <person name="Huttunen S."/>
            <person name="Landis J.B."/>
            <person name="Wickett N.J."/>
            <person name="Johnson M.G."/>
            <person name="Rensing S.A."/>
            <person name="Grimwood J."/>
            <person name="Schmutz J."/>
            <person name="Mcdaniel S.F."/>
        </authorList>
    </citation>
    <scope>NUCLEOTIDE SEQUENCE</scope>
    <source>
        <strain evidence="2">R40</strain>
    </source>
</reference>
<feature type="region of interest" description="Disordered" evidence="1">
    <location>
        <begin position="13"/>
        <end position="60"/>
    </location>
</feature>
<protein>
    <submittedName>
        <fullName evidence="2">Uncharacterized protein</fullName>
    </submittedName>
</protein>
<sequence length="101" mass="10923">MICALTSISLIQNSSPSRNPTTSSCGTTTQHHGVSVKSLKLQSQLPVPKEASEKKSKSSLIYHRSTTISSIKDHYSSKPRLKEVHPCQSNVASLTEDSTLA</sequence>
<feature type="region of interest" description="Disordered" evidence="1">
    <location>
        <begin position="73"/>
        <end position="101"/>
    </location>
</feature>
<gene>
    <name evidence="2" type="ORF">KC19_2G132000</name>
</gene>
<organism evidence="2 3">
    <name type="scientific">Ceratodon purpureus</name>
    <name type="common">Fire moss</name>
    <name type="synonym">Dicranum purpureum</name>
    <dbReference type="NCBI Taxonomy" id="3225"/>
    <lineage>
        <taxon>Eukaryota</taxon>
        <taxon>Viridiplantae</taxon>
        <taxon>Streptophyta</taxon>
        <taxon>Embryophyta</taxon>
        <taxon>Bryophyta</taxon>
        <taxon>Bryophytina</taxon>
        <taxon>Bryopsida</taxon>
        <taxon>Dicranidae</taxon>
        <taxon>Pseudoditrichales</taxon>
        <taxon>Ditrichaceae</taxon>
        <taxon>Ceratodon</taxon>
    </lineage>
</organism>
<dbReference type="AlphaFoldDB" id="A0A8T0IWB6"/>
<dbReference type="EMBL" id="CM026422">
    <property type="protein sequence ID" value="KAG0586978.1"/>
    <property type="molecule type" value="Genomic_DNA"/>
</dbReference>
<proteinExistence type="predicted"/>
<accession>A0A8T0IWB6</accession>
<feature type="compositionally biased region" description="Polar residues" evidence="1">
    <location>
        <begin position="87"/>
        <end position="101"/>
    </location>
</feature>
<feature type="compositionally biased region" description="Basic and acidic residues" evidence="1">
    <location>
        <begin position="73"/>
        <end position="85"/>
    </location>
</feature>